<feature type="transmembrane region" description="Helical" evidence="6">
    <location>
        <begin position="204"/>
        <end position="225"/>
    </location>
</feature>
<evidence type="ECO:0000313" key="7">
    <source>
        <dbReference type="EMBL" id="EMC93509.1"/>
    </source>
</evidence>
<dbReference type="AlphaFoldDB" id="M2N3F7"/>
<evidence type="ECO:0000256" key="3">
    <source>
        <dbReference type="ARBA" id="ARBA00022989"/>
    </source>
</evidence>
<comment type="subcellular location">
    <subcellularLocation>
        <location evidence="1">Membrane</location>
        <topology evidence="1">Multi-pass membrane protein</topology>
    </subcellularLocation>
</comment>
<dbReference type="EMBL" id="KB445560">
    <property type="protein sequence ID" value="EMC93509.1"/>
    <property type="molecule type" value="Genomic_DNA"/>
</dbReference>
<feature type="transmembrane region" description="Helical" evidence="6">
    <location>
        <begin position="69"/>
        <end position="91"/>
    </location>
</feature>
<dbReference type="Pfam" id="PF03595">
    <property type="entry name" value="SLAC1"/>
    <property type="match status" value="1"/>
</dbReference>
<dbReference type="eggNOG" id="ENOG502QV03">
    <property type="taxonomic scope" value="Eukaryota"/>
</dbReference>
<dbReference type="STRING" id="717646.M2N3F7"/>
<dbReference type="Gene3D" id="1.50.10.150">
    <property type="entry name" value="Voltage-dependent anion channel"/>
    <property type="match status" value="1"/>
</dbReference>
<evidence type="ECO:0000256" key="1">
    <source>
        <dbReference type="ARBA" id="ARBA00004141"/>
    </source>
</evidence>
<dbReference type="PANTHER" id="PTHR31162">
    <property type="entry name" value="MALIC ACID TRANSPORT PROTEIN-RELATED"/>
    <property type="match status" value="1"/>
</dbReference>
<feature type="transmembrane region" description="Helical" evidence="6">
    <location>
        <begin position="138"/>
        <end position="161"/>
    </location>
</feature>
<gene>
    <name evidence="7" type="ORF">BAUCODRAFT_37195</name>
</gene>
<proteinExistence type="predicted"/>
<feature type="transmembrane region" description="Helical" evidence="6">
    <location>
        <begin position="323"/>
        <end position="344"/>
    </location>
</feature>
<dbReference type="InterPro" id="IPR004695">
    <property type="entry name" value="SLAC1/Mae1/Ssu1/TehA"/>
</dbReference>
<keyword evidence="2 6" id="KW-0812">Transmembrane</keyword>
<reference evidence="7 8" key="1">
    <citation type="journal article" date="2012" name="PLoS Pathog.">
        <title>Diverse lifestyles and strategies of plant pathogenesis encoded in the genomes of eighteen Dothideomycetes fungi.</title>
        <authorList>
            <person name="Ohm R.A."/>
            <person name="Feau N."/>
            <person name="Henrissat B."/>
            <person name="Schoch C.L."/>
            <person name="Horwitz B.A."/>
            <person name="Barry K.W."/>
            <person name="Condon B.J."/>
            <person name="Copeland A.C."/>
            <person name="Dhillon B."/>
            <person name="Glaser F."/>
            <person name="Hesse C.N."/>
            <person name="Kosti I."/>
            <person name="LaButti K."/>
            <person name="Lindquist E.A."/>
            <person name="Lucas S."/>
            <person name="Salamov A.A."/>
            <person name="Bradshaw R.E."/>
            <person name="Ciuffetti L."/>
            <person name="Hamelin R.C."/>
            <person name="Kema G.H.J."/>
            <person name="Lawrence C."/>
            <person name="Scott J.A."/>
            <person name="Spatafora J.W."/>
            <person name="Turgeon B.G."/>
            <person name="de Wit P.J.G.M."/>
            <person name="Zhong S."/>
            <person name="Goodwin S.B."/>
            <person name="Grigoriev I.V."/>
        </authorList>
    </citation>
    <scope>NUCLEOTIDE SEQUENCE [LARGE SCALE GENOMIC DNA]</scope>
    <source>
        <strain evidence="7 8">UAMH 10762</strain>
    </source>
</reference>
<feature type="transmembrane region" description="Helical" evidence="6">
    <location>
        <begin position="356"/>
        <end position="376"/>
    </location>
</feature>
<feature type="transmembrane region" description="Helical" evidence="6">
    <location>
        <begin position="286"/>
        <end position="311"/>
    </location>
</feature>
<evidence type="ECO:0008006" key="9">
    <source>
        <dbReference type="Google" id="ProtNLM"/>
    </source>
</evidence>
<feature type="transmembrane region" description="Helical" evidence="6">
    <location>
        <begin position="173"/>
        <end position="192"/>
    </location>
</feature>
<dbReference type="Proteomes" id="UP000011761">
    <property type="component" value="Unassembled WGS sequence"/>
</dbReference>
<dbReference type="CDD" id="cd09317">
    <property type="entry name" value="TDT_Mae1_like"/>
    <property type="match status" value="1"/>
</dbReference>
<dbReference type="InterPro" id="IPR038665">
    <property type="entry name" value="Voltage-dep_anion_channel_sf"/>
</dbReference>
<feature type="transmembrane region" description="Helical" evidence="6">
    <location>
        <begin position="37"/>
        <end position="57"/>
    </location>
</feature>
<evidence type="ECO:0000313" key="8">
    <source>
        <dbReference type="Proteomes" id="UP000011761"/>
    </source>
</evidence>
<dbReference type="HOGENOM" id="CLU_030057_2_0_1"/>
<evidence type="ECO:0000256" key="5">
    <source>
        <dbReference type="SAM" id="MobiDB-lite"/>
    </source>
</evidence>
<dbReference type="GO" id="GO:0015140">
    <property type="term" value="F:malate transmembrane transporter activity"/>
    <property type="evidence" value="ECO:0007669"/>
    <property type="project" value="InterPro"/>
</dbReference>
<evidence type="ECO:0000256" key="4">
    <source>
        <dbReference type="ARBA" id="ARBA00023136"/>
    </source>
</evidence>
<dbReference type="InterPro" id="IPR030185">
    <property type="entry name" value="Mae1"/>
</dbReference>
<evidence type="ECO:0000256" key="2">
    <source>
        <dbReference type="ARBA" id="ARBA00022692"/>
    </source>
</evidence>
<feature type="transmembrane region" description="Helical" evidence="6">
    <location>
        <begin position="103"/>
        <end position="126"/>
    </location>
</feature>
<organism evidence="7 8">
    <name type="scientific">Baudoinia panamericana (strain UAMH 10762)</name>
    <name type="common">Angels' share fungus</name>
    <name type="synonym">Baudoinia compniacensis (strain UAMH 10762)</name>
    <dbReference type="NCBI Taxonomy" id="717646"/>
    <lineage>
        <taxon>Eukaryota</taxon>
        <taxon>Fungi</taxon>
        <taxon>Dikarya</taxon>
        <taxon>Ascomycota</taxon>
        <taxon>Pezizomycotina</taxon>
        <taxon>Dothideomycetes</taxon>
        <taxon>Dothideomycetidae</taxon>
        <taxon>Mycosphaerellales</taxon>
        <taxon>Teratosphaeriaceae</taxon>
        <taxon>Baudoinia</taxon>
    </lineage>
</organism>
<sequence>MHFHRHGAEGDEASTSDGEPEVPAAANLKDRIAHFTWPWFACTMSTGAIAVVLSQTPNRFPGLQTIGKVFFILDLVLLVLFTAAMAVRFVLAPRRLLLSLQHPVEGLFFGAYFVSIALLINCTQAYGVSSVGPWLIEALGIIFWLYCAVVLLVAVVQYYNLFQQLKVEEAMPAWIFPVYPLLVVGPMAGTLIPSQPQSSAYPMWVGAVMLQGLAWTVALVMYTIYTQRLMTCKLPAPPTRPGMYVSVGPAGYTAAGLISLGQRAPSVLPNNVFNTSGYPDGNIVKVLGICAGLFIALFALFFFFISTITVVTGIKEMKFTLNWWAFVFPNAGLTLAAIQIGRAFQSPGINGVCTALTLLLVIMWLITAVAHIRAVWRGNILWPGMDEDKDMHAWGRMEKCGV</sequence>
<dbReference type="GeneID" id="19113175"/>
<keyword evidence="3 6" id="KW-1133">Transmembrane helix</keyword>
<dbReference type="KEGG" id="bcom:BAUCODRAFT_37195"/>
<dbReference type="OMA" id="GWWPMVF"/>
<keyword evidence="8" id="KW-1185">Reference proteome</keyword>
<protein>
    <recommendedName>
        <fullName evidence="9">C4-dicarboxylate transporter/malic acid transport protein</fullName>
    </recommendedName>
</protein>
<evidence type="ECO:0000256" key="6">
    <source>
        <dbReference type="SAM" id="Phobius"/>
    </source>
</evidence>
<keyword evidence="4 6" id="KW-0472">Membrane</keyword>
<feature type="region of interest" description="Disordered" evidence="5">
    <location>
        <begin position="1"/>
        <end position="20"/>
    </location>
</feature>
<dbReference type="OrthoDB" id="2901184at2759"/>
<dbReference type="PANTHER" id="PTHR31162:SF0">
    <property type="entry name" value="MALIC ACID TRANSPORT PROTEIN"/>
    <property type="match status" value="1"/>
</dbReference>
<name>M2N3F7_BAUPA</name>
<feature type="compositionally biased region" description="Acidic residues" evidence="5">
    <location>
        <begin position="10"/>
        <end position="20"/>
    </location>
</feature>
<accession>M2N3F7</accession>
<dbReference type="RefSeq" id="XP_007679261.1">
    <property type="nucleotide sequence ID" value="XM_007681071.1"/>
</dbReference>
<dbReference type="GO" id="GO:0016020">
    <property type="term" value="C:membrane"/>
    <property type="evidence" value="ECO:0007669"/>
    <property type="project" value="UniProtKB-SubCell"/>
</dbReference>